<protein>
    <submittedName>
        <fullName evidence="1">Uncharacterized protein</fullName>
    </submittedName>
</protein>
<evidence type="ECO:0000313" key="1">
    <source>
        <dbReference type="EMBL" id="QRD00903.1"/>
    </source>
</evidence>
<dbReference type="AlphaFoldDB" id="A0A7U2I683"/>
<sequence>MSAENTYEGVIHGIFSSSRQISDNSVRPATRWARPPSHRAHLVQHTTHKFRVVASIAYLNAVKCLSETAPMVGSAEKIGRLDARRFWWCGGEGLLGNNADAAYYVCAPV</sequence>
<gene>
    <name evidence="1" type="ORF">JI435_415950</name>
</gene>
<organism evidence="1 2">
    <name type="scientific">Phaeosphaeria nodorum (strain SN15 / ATCC MYA-4574 / FGSC 10173)</name>
    <name type="common">Glume blotch fungus</name>
    <name type="synonym">Parastagonospora nodorum</name>
    <dbReference type="NCBI Taxonomy" id="321614"/>
    <lineage>
        <taxon>Eukaryota</taxon>
        <taxon>Fungi</taxon>
        <taxon>Dikarya</taxon>
        <taxon>Ascomycota</taxon>
        <taxon>Pezizomycotina</taxon>
        <taxon>Dothideomycetes</taxon>
        <taxon>Pleosporomycetidae</taxon>
        <taxon>Pleosporales</taxon>
        <taxon>Pleosporineae</taxon>
        <taxon>Phaeosphaeriaceae</taxon>
        <taxon>Parastagonospora</taxon>
    </lineage>
</organism>
<dbReference type="Proteomes" id="UP000663193">
    <property type="component" value="Chromosome 11"/>
</dbReference>
<name>A0A7U2I683_PHANO</name>
<dbReference type="VEuPathDB" id="FungiDB:JI435_415950"/>
<reference evidence="2" key="1">
    <citation type="journal article" date="2021" name="BMC Genomics">
        <title>Chromosome-level genome assembly and manually-curated proteome of model necrotroph Parastagonospora nodorum Sn15 reveals a genome-wide trove of candidate effector homologs, and redundancy of virulence-related functions within an accessory chromosome.</title>
        <authorList>
            <person name="Bertazzoni S."/>
            <person name="Jones D.A.B."/>
            <person name="Phan H.T."/>
            <person name="Tan K.-C."/>
            <person name="Hane J.K."/>
        </authorList>
    </citation>
    <scope>NUCLEOTIDE SEQUENCE [LARGE SCALE GENOMIC DNA]</scope>
    <source>
        <strain evidence="2">SN15 / ATCC MYA-4574 / FGSC 10173)</strain>
    </source>
</reference>
<evidence type="ECO:0000313" key="2">
    <source>
        <dbReference type="Proteomes" id="UP000663193"/>
    </source>
</evidence>
<proteinExistence type="predicted"/>
<accession>A0A7U2I683</accession>
<dbReference type="EMBL" id="CP069033">
    <property type="protein sequence ID" value="QRD00903.1"/>
    <property type="molecule type" value="Genomic_DNA"/>
</dbReference>
<keyword evidence="2" id="KW-1185">Reference proteome</keyword>